<keyword evidence="1" id="KW-0472">Membrane</keyword>
<feature type="transmembrane region" description="Helical" evidence="1">
    <location>
        <begin position="118"/>
        <end position="138"/>
    </location>
</feature>
<feature type="transmembrane region" description="Helical" evidence="1">
    <location>
        <begin position="388"/>
        <end position="410"/>
    </location>
</feature>
<evidence type="ECO:0000313" key="3">
    <source>
        <dbReference type="Proteomes" id="UP001379533"/>
    </source>
</evidence>
<evidence type="ECO:0000313" key="2">
    <source>
        <dbReference type="EMBL" id="WXA94120.1"/>
    </source>
</evidence>
<name>A0ABZ2K980_9BACT</name>
<evidence type="ECO:0008006" key="4">
    <source>
        <dbReference type="Google" id="ProtNLM"/>
    </source>
</evidence>
<keyword evidence="1" id="KW-1133">Transmembrane helix</keyword>
<organism evidence="2 3">
    <name type="scientific">Pendulispora brunnea</name>
    <dbReference type="NCBI Taxonomy" id="2905690"/>
    <lineage>
        <taxon>Bacteria</taxon>
        <taxon>Pseudomonadati</taxon>
        <taxon>Myxococcota</taxon>
        <taxon>Myxococcia</taxon>
        <taxon>Myxococcales</taxon>
        <taxon>Sorangiineae</taxon>
        <taxon>Pendulisporaceae</taxon>
        <taxon>Pendulispora</taxon>
    </lineage>
</organism>
<keyword evidence="3" id="KW-1185">Reference proteome</keyword>
<feature type="transmembrane region" description="Helical" evidence="1">
    <location>
        <begin position="235"/>
        <end position="255"/>
    </location>
</feature>
<protein>
    <recommendedName>
        <fullName evidence="4">Mannosyltransferase</fullName>
    </recommendedName>
</protein>
<accession>A0ABZ2K980</accession>
<feature type="transmembrane region" description="Helical" evidence="1">
    <location>
        <begin position="144"/>
        <end position="164"/>
    </location>
</feature>
<feature type="transmembrane region" description="Helical" evidence="1">
    <location>
        <begin position="362"/>
        <end position="381"/>
    </location>
</feature>
<keyword evidence="1" id="KW-0812">Transmembrane</keyword>
<gene>
    <name evidence="2" type="ORF">LZC95_47715</name>
</gene>
<feature type="transmembrane region" description="Helical" evidence="1">
    <location>
        <begin position="307"/>
        <end position="325"/>
    </location>
</feature>
<evidence type="ECO:0000256" key="1">
    <source>
        <dbReference type="SAM" id="Phobius"/>
    </source>
</evidence>
<feature type="transmembrane region" description="Helical" evidence="1">
    <location>
        <begin position="200"/>
        <end position="223"/>
    </location>
</feature>
<feature type="transmembrane region" description="Helical" evidence="1">
    <location>
        <begin position="337"/>
        <end position="356"/>
    </location>
</feature>
<dbReference type="Proteomes" id="UP001379533">
    <property type="component" value="Chromosome"/>
</dbReference>
<dbReference type="EMBL" id="CP089982">
    <property type="protein sequence ID" value="WXA94120.1"/>
    <property type="molecule type" value="Genomic_DNA"/>
</dbReference>
<reference evidence="2 3" key="1">
    <citation type="submission" date="2021-12" db="EMBL/GenBank/DDBJ databases">
        <title>Discovery of the Pendulisporaceae a myxobacterial family with distinct sporulation behavior and unique specialized metabolism.</title>
        <authorList>
            <person name="Garcia R."/>
            <person name="Popoff A."/>
            <person name="Bader C.D."/>
            <person name="Loehr J."/>
            <person name="Walesch S."/>
            <person name="Walt C."/>
            <person name="Boldt J."/>
            <person name="Bunk B."/>
            <person name="Haeckl F.J.F.P.J."/>
            <person name="Gunesch A.P."/>
            <person name="Birkelbach J."/>
            <person name="Nuebel U."/>
            <person name="Pietschmann T."/>
            <person name="Bach T."/>
            <person name="Mueller R."/>
        </authorList>
    </citation>
    <scope>NUCLEOTIDE SEQUENCE [LARGE SCALE GENOMIC DNA]</scope>
    <source>
        <strain evidence="2 3">MSr12523</strain>
    </source>
</reference>
<proteinExistence type="predicted"/>
<dbReference type="RefSeq" id="WP_394844723.1">
    <property type="nucleotide sequence ID" value="NZ_CP089982.1"/>
</dbReference>
<sequence>MDSRFFRRLGWHLFEHPRFPLACLLLALLVALPSLSVGFFSDDFMHLTFLEKRVVWNPSWWDLYRFTPDDPSHLEKLVAQGVYPWWTPKDFALHFFRPITSALVAADFAWFGHRPLGYHVHTIFWWLALVGVVALLYREALPGALGHLALLLFVLDDGHALPIAWIASRHLLTGAVPALLGLAAHVRYRERGFRAGRWLGPFGLAIGLAASEAAAGVAAYWLAYEWLGRRERGRLRHSLPLVGVLAVYAIVYRALGCGARESGAYVDPGADTARYLANAVERLPILAADAILGVPADLAGTLRKGPMITVGLLALVGLAAGTRAVWPRLDQRARRTLTWLAAGSAMSSLLTLGGILGSRLLLIPSLGTMALIATVILHGVGRIGRAGAGVLVVVHGLLAPLVLVKGMFMLGNIAERLERTAETAEIAPGTERVVVLAAVDPLLGLYPWFIRRANHPELTENWFTLSATRGTHRVTRTGPSSLRLEVEGTTLLKGILERAFRRPERTYAVGDVTEVEGMRITVAAAEAGAPTALDIVLDAPLEDPRIALLGWQHGALRRVTLAPGETLTMAP</sequence>